<dbReference type="PRINTS" id="PR00039">
    <property type="entry name" value="HTHLYSR"/>
</dbReference>
<dbReference type="Pfam" id="PF00126">
    <property type="entry name" value="HTH_1"/>
    <property type="match status" value="1"/>
</dbReference>
<evidence type="ECO:0000313" key="6">
    <source>
        <dbReference type="EMBL" id="SFJ05694.1"/>
    </source>
</evidence>
<dbReference type="InterPro" id="IPR000847">
    <property type="entry name" value="LysR_HTH_N"/>
</dbReference>
<dbReference type="SUPFAM" id="SSF53850">
    <property type="entry name" value="Periplasmic binding protein-like II"/>
    <property type="match status" value="1"/>
</dbReference>
<evidence type="ECO:0000259" key="5">
    <source>
        <dbReference type="PROSITE" id="PS50931"/>
    </source>
</evidence>
<evidence type="ECO:0000256" key="4">
    <source>
        <dbReference type="ARBA" id="ARBA00023163"/>
    </source>
</evidence>
<dbReference type="Gene3D" id="3.40.190.10">
    <property type="entry name" value="Periplasmic binding protein-like II"/>
    <property type="match status" value="2"/>
</dbReference>
<keyword evidence="2" id="KW-0805">Transcription regulation</keyword>
<dbReference type="PANTHER" id="PTHR30346">
    <property type="entry name" value="TRANSCRIPTIONAL DUAL REGULATOR HCAR-RELATED"/>
    <property type="match status" value="1"/>
</dbReference>
<dbReference type="InterPro" id="IPR005119">
    <property type="entry name" value="LysR_subst-bd"/>
</dbReference>
<feature type="domain" description="HTH lysR-type" evidence="5">
    <location>
        <begin position="1"/>
        <end position="58"/>
    </location>
</feature>
<dbReference type="Gene3D" id="1.10.10.10">
    <property type="entry name" value="Winged helix-like DNA-binding domain superfamily/Winged helix DNA-binding domain"/>
    <property type="match status" value="1"/>
</dbReference>
<keyword evidence="4" id="KW-0804">Transcription</keyword>
<dbReference type="RefSeq" id="WP_093887002.1">
    <property type="nucleotide sequence ID" value="NZ_FOQY01000006.1"/>
</dbReference>
<proteinExistence type="inferred from homology"/>
<reference evidence="7" key="1">
    <citation type="submission" date="2016-10" db="EMBL/GenBank/DDBJ databases">
        <authorList>
            <person name="Varghese N."/>
            <person name="Submissions S."/>
        </authorList>
    </citation>
    <scope>NUCLEOTIDE SEQUENCE [LARGE SCALE GENOMIC DNA]</scope>
    <source>
        <strain evidence="7">CGMCC 4.2126</strain>
    </source>
</reference>
<dbReference type="GO" id="GO:0003677">
    <property type="term" value="F:DNA binding"/>
    <property type="evidence" value="ECO:0007669"/>
    <property type="project" value="UniProtKB-KW"/>
</dbReference>
<organism evidence="6 7">
    <name type="scientific">Streptosporangium canum</name>
    <dbReference type="NCBI Taxonomy" id="324952"/>
    <lineage>
        <taxon>Bacteria</taxon>
        <taxon>Bacillati</taxon>
        <taxon>Actinomycetota</taxon>
        <taxon>Actinomycetes</taxon>
        <taxon>Streptosporangiales</taxon>
        <taxon>Streptosporangiaceae</taxon>
        <taxon>Streptosporangium</taxon>
    </lineage>
</organism>
<dbReference type="EMBL" id="FOQY01000006">
    <property type="protein sequence ID" value="SFJ05694.1"/>
    <property type="molecule type" value="Genomic_DNA"/>
</dbReference>
<dbReference type="Proteomes" id="UP000199111">
    <property type="component" value="Unassembled WGS sequence"/>
</dbReference>
<keyword evidence="3" id="KW-0238">DNA-binding</keyword>
<keyword evidence="7" id="KW-1185">Reference proteome</keyword>
<name>A0A1I3N8Z1_9ACTN</name>
<dbReference type="PANTHER" id="PTHR30346:SF0">
    <property type="entry name" value="HCA OPERON TRANSCRIPTIONAL ACTIVATOR HCAR"/>
    <property type="match status" value="1"/>
</dbReference>
<dbReference type="AlphaFoldDB" id="A0A1I3N8Z1"/>
<gene>
    <name evidence="6" type="ORF">SAMN05216275_106151</name>
</gene>
<dbReference type="GO" id="GO:0032993">
    <property type="term" value="C:protein-DNA complex"/>
    <property type="evidence" value="ECO:0007669"/>
    <property type="project" value="TreeGrafter"/>
</dbReference>
<evidence type="ECO:0000256" key="3">
    <source>
        <dbReference type="ARBA" id="ARBA00023125"/>
    </source>
</evidence>
<dbReference type="InterPro" id="IPR036390">
    <property type="entry name" value="WH_DNA-bd_sf"/>
</dbReference>
<comment type="similarity">
    <text evidence="1">Belongs to the LysR transcriptional regulatory family.</text>
</comment>
<evidence type="ECO:0000256" key="1">
    <source>
        <dbReference type="ARBA" id="ARBA00009437"/>
    </source>
</evidence>
<accession>A0A1I3N8Z1</accession>
<dbReference type="SUPFAM" id="SSF46785">
    <property type="entry name" value="Winged helix' DNA-binding domain"/>
    <property type="match status" value="1"/>
</dbReference>
<dbReference type="InterPro" id="IPR036388">
    <property type="entry name" value="WH-like_DNA-bd_sf"/>
</dbReference>
<protein>
    <submittedName>
        <fullName evidence="6">Transcriptional regulator, LysR family</fullName>
    </submittedName>
</protein>
<evidence type="ECO:0000313" key="7">
    <source>
        <dbReference type="Proteomes" id="UP000199111"/>
    </source>
</evidence>
<dbReference type="GO" id="GO:0003700">
    <property type="term" value="F:DNA-binding transcription factor activity"/>
    <property type="evidence" value="ECO:0007669"/>
    <property type="project" value="InterPro"/>
</dbReference>
<dbReference type="PROSITE" id="PS50931">
    <property type="entry name" value="HTH_LYSR"/>
    <property type="match status" value="1"/>
</dbReference>
<dbReference type="GeneID" id="96298095"/>
<sequence>MERLEIEIFLTLAEELHFGRTAERAGVSQGRVSQTLAKLERRIGVKLFERNSRNVALTAIGEQLREGIEPAYRRIQEEVAKATAAGRGITGMLRVGFSGAFTGDLILQVADIFSARHPGTELQIQQVQISDPYGPLRAGDVDLQVTELPIDEPDLTVGPVLISQTRALLMPSAHSFAGHTSVSLEDLAEMTLLTVVSENVPAHWVEYHAPRQTPTGRPIPQGQAIVYWEDVLSLVLAGKGVCPVSAAGARYYARPGLAFVPFRDAPPFEYALVWLSARETARVRTFVQISREFVESRGGPSAVVDTI</sequence>
<dbReference type="Pfam" id="PF03466">
    <property type="entry name" value="LysR_substrate"/>
    <property type="match status" value="1"/>
</dbReference>
<evidence type="ECO:0000256" key="2">
    <source>
        <dbReference type="ARBA" id="ARBA00023015"/>
    </source>
</evidence>